<feature type="region of interest" description="Disordered" evidence="1">
    <location>
        <begin position="227"/>
        <end position="255"/>
    </location>
</feature>
<feature type="compositionally biased region" description="Low complexity" evidence="1">
    <location>
        <begin position="32"/>
        <end position="48"/>
    </location>
</feature>
<feature type="compositionally biased region" description="Polar residues" evidence="1">
    <location>
        <begin position="16"/>
        <end position="31"/>
    </location>
</feature>
<reference evidence="2 3" key="2">
    <citation type="submission" date="2020-08" db="EMBL/GenBank/DDBJ databases">
        <authorList>
            <person name="Ueki A."/>
            <person name="Tonouchi A."/>
        </authorList>
    </citation>
    <scope>NUCLEOTIDE SEQUENCE [LARGE SCALE GENOMIC DNA]</scope>
    <source>
        <strain evidence="2 3">CTTW</strain>
    </source>
</reference>
<feature type="region of interest" description="Disordered" evidence="1">
    <location>
        <begin position="1"/>
        <end position="48"/>
    </location>
</feature>
<evidence type="ECO:0000313" key="3">
    <source>
        <dbReference type="Proteomes" id="UP000515703"/>
    </source>
</evidence>
<dbReference type="RefSeq" id="WP_185256075.1">
    <property type="nucleotide sequence ID" value="NZ_AP023368.1"/>
</dbReference>
<evidence type="ECO:0000256" key="1">
    <source>
        <dbReference type="SAM" id="MobiDB-lite"/>
    </source>
</evidence>
<gene>
    <name evidence="2" type="ORF">bsdcttw_34400</name>
</gene>
<organism evidence="2 3">
    <name type="scientific">Anaerocolumna chitinilytica</name>
    <dbReference type="NCBI Taxonomy" id="1727145"/>
    <lineage>
        <taxon>Bacteria</taxon>
        <taxon>Bacillati</taxon>
        <taxon>Bacillota</taxon>
        <taxon>Clostridia</taxon>
        <taxon>Lachnospirales</taxon>
        <taxon>Lachnospiraceae</taxon>
        <taxon>Anaerocolumna</taxon>
    </lineage>
</organism>
<accession>A0A7I8DPS4</accession>
<protein>
    <submittedName>
        <fullName evidence="2">Uncharacterized protein</fullName>
    </submittedName>
</protein>
<feature type="region of interest" description="Disordered" evidence="1">
    <location>
        <begin position="81"/>
        <end position="127"/>
    </location>
</feature>
<evidence type="ECO:0000313" key="2">
    <source>
        <dbReference type="EMBL" id="BCK00400.1"/>
    </source>
</evidence>
<dbReference type="Proteomes" id="UP000515703">
    <property type="component" value="Chromosome"/>
</dbReference>
<reference evidence="2 3" key="1">
    <citation type="submission" date="2020-08" db="EMBL/GenBank/DDBJ databases">
        <title>Draft genome sequencing of an Anaerocolumna strain isolated from anoxic soil subjected to BSD treatment.</title>
        <authorList>
            <person name="Uek A."/>
            <person name="Tonouchi A."/>
        </authorList>
    </citation>
    <scope>NUCLEOTIDE SEQUENCE [LARGE SCALE GENOMIC DNA]</scope>
    <source>
        <strain evidence="2 3">CTTW</strain>
    </source>
</reference>
<keyword evidence="3" id="KW-1185">Reference proteome</keyword>
<sequence>MDSYGFPNPLDKENTEANIHNPDTTESTPPLNNGNTENNSGNFGTGNFNNGYSYGYPYDATITSDYGYSYSAEDLGSSDYSFDANTEGAEYENPGSSYYEYSDSEKQGTGSTTSESPDGSEEPSSEDGFKHMVDIMKAALPHLDSGTQESANLIIRASELMESLRTVRTQDRVSTFSLHRQNIDIEALLNSIRTVCYARERQLIDNVLNFLRMKNMFDTYSTLSSMMSSSSDNTGAKEEQSQSTENSGGGNGFGMNSNMMDILSTMLSPEQKSTFDNMSMMLNMMQQQ</sequence>
<dbReference type="AlphaFoldDB" id="A0A7I8DPS4"/>
<dbReference type="EMBL" id="AP023368">
    <property type="protein sequence ID" value="BCK00400.1"/>
    <property type="molecule type" value="Genomic_DNA"/>
</dbReference>
<dbReference type="KEGG" id="acht:bsdcttw_34400"/>
<proteinExistence type="predicted"/>
<name>A0A7I8DPS4_9FIRM</name>
<feature type="compositionally biased region" description="Low complexity" evidence="1">
    <location>
        <begin position="108"/>
        <end position="117"/>
    </location>
</feature>